<feature type="region of interest" description="Disordered" evidence="12">
    <location>
        <begin position="166"/>
        <end position="197"/>
    </location>
</feature>
<keyword evidence="7" id="KW-0408">Iron</keyword>
<evidence type="ECO:0000256" key="3">
    <source>
        <dbReference type="ARBA" id="ARBA00022723"/>
    </source>
</evidence>
<comment type="subcellular location">
    <subcellularLocation>
        <location evidence="2">Nucleus</location>
    </subcellularLocation>
</comment>
<dbReference type="GO" id="GO:0005737">
    <property type="term" value="C:cytoplasm"/>
    <property type="evidence" value="ECO:0007669"/>
    <property type="project" value="TreeGrafter"/>
</dbReference>
<keyword evidence="15" id="KW-1185">Reference proteome</keyword>
<dbReference type="InterPro" id="IPR041667">
    <property type="entry name" value="Cupin_8"/>
</dbReference>
<dbReference type="InterPro" id="IPR050910">
    <property type="entry name" value="JMJD6_ArgDemeth/LysHydrox"/>
</dbReference>
<feature type="region of interest" description="Disordered" evidence="12">
    <location>
        <begin position="463"/>
        <end position="482"/>
    </location>
</feature>
<evidence type="ECO:0000256" key="7">
    <source>
        <dbReference type="ARBA" id="ARBA00023004"/>
    </source>
</evidence>
<keyword evidence="6" id="KW-0560">Oxidoreductase</keyword>
<accession>A0A1X2G522</accession>
<keyword evidence="5" id="KW-0223">Dioxygenase</keyword>
<sequence length="482" mass="55289">MVSSLLDSKKRKHAHGKKYKESRTNRYERKINRAKSRVREELDLFAWNKWKYAEQDFWIDPYVDTVHRIDYRKVSKQEFIDQYEAPNVPVVITHCTDEWPAAKCWNEQAFLERYSKDMFKVGEDDDGNNVYMKMKYFLDYCQHGAKKDDSPMYIFDSGFYRDRKKNRASSKKRNDTASTSASEQDDHVDRSKRSKKQPCSSYTTLSLLKDYQVPDYFTDDLFRWTGEQRRPPYRWLVCGEERSGTGIHTDPLGTSAWNALVKGHKRWALFPPGTPNDIIDPPMKPHDHEGVSWFAEVFPKLQARTDPSDPRTLGEKLGMVQVLQRPGETIFVPGGWAHVVMNLDMTIAITQNFCSPTNVEYVYLNTRHSRPKLGAKFYRQMKKLASKYPASDFAKIATKLDTLHFVPQIPPSSSSSSSSSSTSSSSSSSTSLSDLEALGPNAVSSTGSETDLSDGTCMCKKCKRKRKKLERQKLEHPSPSKS</sequence>
<dbReference type="PANTHER" id="PTHR12480">
    <property type="entry name" value="ARGININE DEMETHYLASE AND LYSYL-HYDROXYLASE JMJD"/>
    <property type="match status" value="1"/>
</dbReference>
<dbReference type="SUPFAM" id="SSF51197">
    <property type="entry name" value="Clavaminate synthase-like"/>
    <property type="match status" value="1"/>
</dbReference>
<keyword evidence="10" id="KW-0539">Nucleus</keyword>
<comment type="cofactor">
    <cofactor evidence="1">
        <name>Fe(2+)</name>
        <dbReference type="ChEBI" id="CHEBI:29033"/>
    </cofactor>
</comment>
<comment type="caution">
    <text evidence="14">The sequence shown here is derived from an EMBL/GenBank/DDBJ whole genome shotgun (WGS) entry which is preliminary data.</text>
</comment>
<dbReference type="GO" id="GO:0005634">
    <property type="term" value="C:nucleus"/>
    <property type="evidence" value="ECO:0007669"/>
    <property type="project" value="UniProtKB-SubCell"/>
</dbReference>
<comment type="similarity">
    <text evidence="11">Belongs to the JMJD6 family.</text>
</comment>
<dbReference type="GO" id="GO:0033749">
    <property type="term" value="F:histone H4R3 demethylase activity"/>
    <property type="evidence" value="ECO:0007669"/>
    <property type="project" value="TreeGrafter"/>
</dbReference>
<feature type="domain" description="JmjC" evidence="13">
    <location>
        <begin position="202"/>
        <end position="370"/>
    </location>
</feature>
<dbReference type="EMBL" id="MCGT01000050">
    <property type="protein sequence ID" value="ORX44116.1"/>
    <property type="molecule type" value="Genomic_DNA"/>
</dbReference>
<evidence type="ECO:0000256" key="6">
    <source>
        <dbReference type="ARBA" id="ARBA00023002"/>
    </source>
</evidence>
<evidence type="ECO:0000256" key="10">
    <source>
        <dbReference type="ARBA" id="ARBA00023242"/>
    </source>
</evidence>
<evidence type="ECO:0000256" key="12">
    <source>
        <dbReference type="SAM" id="MobiDB-lite"/>
    </source>
</evidence>
<organism evidence="14 15">
    <name type="scientific">Hesseltinella vesiculosa</name>
    <dbReference type="NCBI Taxonomy" id="101127"/>
    <lineage>
        <taxon>Eukaryota</taxon>
        <taxon>Fungi</taxon>
        <taxon>Fungi incertae sedis</taxon>
        <taxon>Mucoromycota</taxon>
        <taxon>Mucoromycotina</taxon>
        <taxon>Mucoromycetes</taxon>
        <taxon>Mucorales</taxon>
        <taxon>Cunninghamellaceae</taxon>
        <taxon>Hesseltinella</taxon>
    </lineage>
</organism>
<dbReference type="Pfam" id="PF13621">
    <property type="entry name" value="Cupin_8"/>
    <property type="match status" value="1"/>
</dbReference>
<evidence type="ECO:0000256" key="1">
    <source>
        <dbReference type="ARBA" id="ARBA00001954"/>
    </source>
</evidence>
<name>A0A1X2G522_9FUNG</name>
<dbReference type="GO" id="GO:0046872">
    <property type="term" value="F:metal ion binding"/>
    <property type="evidence" value="ECO:0007669"/>
    <property type="project" value="UniProtKB-KW"/>
</dbReference>
<keyword evidence="8" id="KW-0805">Transcription regulation</keyword>
<reference evidence="14 15" key="1">
    <citation type="submission" date="2016-07" db="EMBL/GenBank/DDBJ databases">
        <title>Pervasive Adenine N6-methylation of Active Genes in Fungi.</title>
        <authorList>
            <consortium name="DOE Joint Genome Institute"/>
            <person name="Mondo S.J."/>
            <person name="Dannebaum R.O."/>
            <person name="Kuo R.C."/>
            <person name="Labutti K."/>
            <person name="Haridas S."/>
            <person name="Kuo A."/>
            <person name="Salamov A."/>
            <person name="Ahrendt S.R."/>
            <person name="Lipzen A."/>
            <person name="Sullivan W."/>
            <person name="Andreopoulos W.B."/>
            <person name="Clum A."/>
            <person name="Lindquist E."/>
            <person name="Daum C."/>
            <person name="Ramamoorthy G.K."/>
            <person name="Gryganskyi A."/>
            <person name="Culley D."/>
            <person name="Magnuson J.K."/>
            <person name="James T.Y."/>
            <person name="O'Malley M.A."/>
            <person name="Stajich J.E."/>
            <person name="Spatafora J.W."/>
            <person name="Visel A."/>
            <person name="Grigoriev I.V."/>
        </authorList>
    </citation>
    <scope>NUCLEOTIDE SEQUENCE [LARGE SCALE GENOMIC DNA]</scope>
    <source>
        <strain evidence="14 15">NRRL 3301</strain>
    </source>
</reference>
<evidence type="ECO:0000259" key="13">
    <source>
        <dbReference type="PROSITE" id="PS51184"/>
    </source>
</evidence>
<protein>
    <submittedName>
        <fullName evidence="14">Clavaminate synthase-like protein</fullName>
    </submittedName>
</protein>
<feature type="region of interest" description="Disordered" evidence="12">
    <location>
        <begin position="409"/>
        <end position="456"/>
    </location>
</feature>
<keyword evidence="4" id="KW-0156">Chromatin regulator</keyword>
<dbReference type="PANTHER" id="PTHR12480:SF32">
    <property type="entry name" value="BIFUNCTIONAL ARGININE DEMETHYLASE AND LYSYL-HYDROXYLASE JMJD6"/>
    <property type="match status" value="1"/>
</dbReference>
<evidence type="ECO:0000256" key="4">
    <source>
        <dbReference type="ARBA" id="ARBA00022853"/>
    </source>
</evidence>
<dbReference type="GO" id="GO:0106140">
    <property type="term" value="F:P-TEFb complex binding"/>
    <property type="evidence" value="ECO:0007669"/>
    <property type="project" value="TreeGrafter"/>
</dbReference>
<dbReference type="STRING" id="101127.A0A1X2G522"/>
<feature type="compositionally biased region" description="Basic and acidic residues" evidence="12">
    <location>
        <begin position="471"/>
        <end position="482"/>
    </location>
</feature>
<feature type="compositionally biased region" description="Low complexity" evidence="12">
    <location>
        <begin position="412"/>
        <end position="431"/>
    </location>
</feature>
<evidence type="ECO:0000313" key="15">
    <source>
        <dbReference type="Proteomes" id="UP000242146"/>
    </source>
</evidence>
<dbReference type="PROSITE" id="PS51184">
    <property type="entry name" value="JMJC"/>
    <property type="match status" value="1"/>
</dbReference>
<proteinExistence type="inferred from homology"/>
<dbReference type="AlphaFoldDB" id="A0A1X2G522"/>
<feature type="compositionally biased region" description="Basic residues" evidence="12">
    <location>
        <begin position="9"/>
        <end position="18"/>
    </location>
</feature>
<keyword evidence="9" id="KW-0804">Transcription</keyword>
<feature type="region of interest" description="Disordered" evidence="12">
    <location>
        <begin position="1"/>
        <end position="24"/>
    </location>
</feature>
<gene>
    <name evidence="14" type="ORF">DM01DRAFT_1386968</name>
</gene>
<evidence type="ECO:0000256" key="2">
    <source>
        <dbReference type="ARBA" id="ARBA00004123"/>
    </source>
</evidence>
<dbReference type="SMART" id="SM00558">
    <property type="entry name" value="JmjC"/>
    <property type="match status" value="1"/>
</dbReference>
<dbReference type="Proteomes" id="UP000242146">
    <property type="component" value="Unassembled WGS sequence"/>
</dbReference>
<dbReference type="Gene3D" id="2.60.120.650">
    <property type="entry name" value="Cupin"/>
    <property type="match status" value="1"/>
</dbReference>
<evidence type="ECO:0000256" key="11">
    <source>
        <dbReference type="ARBA" id="ARBA00038068"/>
    </source>
</evidence>
<dbReference type="InterPro" id="IPR003347">
    <property type="entry name" value="JmjC_dom"/>
</dbReference>
<dbReference type="OrthoDB" id="424465at2759"/>
<evidence type="ECO:0000256" key="5">
    <source>
        <dbReference type="ARBA" id="ARBA00022964"/>
    </source>
</evidence>
<evidence type="ECO:0000313" key="14">
    <source>
        <dbReference type="EMBL" id="ORX44116.1"/>
    </source>
</evidence>
<evidence type="ECO:0000256" key="9">
    <source>
        <dbReference type="ARBA" id="ARBA00023163"/>
    </source>
</evidence>
<evidence type="ECO:0000256" key="8">
    <source>
        <dbReference type="ARBA" id="ARBA00023015"/>
    </source>
</evidence>
<keyword evidence="3" id="KW-0479">Metal-binding</keyword>